<keyword evidence="7" id="KW-1185">Reference proteome</keyword>
<comment type="subcellular location">
    <subcellularLocation>
        <location evidence="1">Membrane</location>
    </subcellularLocation>
</comment>
<evidence type="ECO:0000256" key="3">
    <source>
        <dbReference type="ARBA" id="ARBA00023136"/>
    </source>
</evidence>
<dbReference type="RefSeq" id="WP_143596309.1">
    <property type="nucleotide sequence ID" value="NZ_FWZX01000022.1"/>
</dbReference>
<dbReference type="Gene3D" id="2.40.160.50">
    <property type="entry name" value="membrane protein fhac: a member of the omp85/tpsb transporter family"/>
    <property type="match status" value="1"/>
</dbReference>
<gene>
    <name evidence="6" type="ORF">SAMN05428998_1225</name>
</gene>
<keyword evidence="2" id="KW-1134">Transmembrane beta strand</keyword>
<feature type="region of interest" description="Disordered" evidence="4">
    <location>
        <begin position="1"/>
        <end position="45"/>
    </location>
</feature>
<dbReference type="STRING" id="560819.SAMN05428998_1225"/>
<evidence type="ECO:0000259" key="5">
    <source>
        <dbReference type="Pfam" id="PF01103"/>
    </source>
</evidence>
<feature type="compositionally biased region" description="Polar residues" evidence="4">
    <location>
        <begin position="21"/>
        <end position="30"/>
    </location>
</feature>
<dbReference type="InterPro" id="IPR000184">
    <property type="entry name" value="Bac_surfAg_D15"/>
</dbReference>
<keyword evidence="3" id="KW-0472">Membrane</keyword>
<name>A0A1Y6CE00_9PROT</name>
<feature type="compositionally biased region" description="Low complexity" evidence="4">
    <location>
        <begin position="1"/>
        <end position="13"/>
    </location>
</feature>
<evidence type="ECO:0000313" key="7">
    <source>
        <dbReference type="Proteomes" id="UP000192917"/>
    </source>
</evidence>
<reference evidence="6 7" key="1">
    <citation type="submission" date="2017-04" db="EMBL/GenBank/DDBJ databases">
        <authorList>
            <person name="Afonso C.L."/>
            <person name="Miller P.J."/>
            <person name="Scott M.A."/>
            <person name="Spackman E."/>
            <person name="Goraichik I."/>
            <person name="Dimitrov K.M."/>
            <person name="Suarez D.L."/>
            <person name="Swayne D.E."/>
        </authorList>
    </citation>
    <scope>NUCLEOTIDE SEQUENCE [LARGE SCALE GENOMIC DNA]</scope>
    <source>
        <strain evidence="6 7">USBA 355</strain>
    </source>
</reference>
<dbReference type="GO" id="GO:0019867">
    <property type="term" value="C:outer membrane"/>
    <property type="evidence" value="ECO:0007669"/>
    <property type="project" value="InterPro"/>
</dbReference>
<dbReference type="Pfam" id="PF01103">
    <property type="entry name" value="Omp85"/>
    <property type="match status" value="1"/>
</dbReference>
<feature type="domain" description="Bacterial surface antigen (D15)" evidence="5">
    <location>
        <begin position="319"/>
        <end position="611"/>
    </location>
</feature>
<evidence type="ECO:0000256" key="2">
    <source>
        <dbReference type="ARBA" id="ARBA00022452"/>
    </source>
</evidence>
<accession>A0A1Y6CE00</accession>
<dbReference type="EMBL" id="FWZX01000022">
    <property type="protein sequence ID" value="SMF58280.1"/>
    <property type="molecule type" value="Genomic_DNA"/>
</dbReference>
<dbReference type="Gene3D" id="3.10.20.310">
    <property type="entry name" value="membrane protein fhac"/>
    <property type="match status" value="1"/>
</dbReference>
<keyword evidence="2" id="KW-0812">Transmembrane</keyword>
<dbReference type="AlphaFoldDB" id="A0A1Y6CE00"/>
<dbReference type="PANTHER" id="PTHR12815:SF42">
    <property type="entry name" value="BACTERIAL SURFACE ANTIGEN (D15) DOMAIN-CONTAINING PROTEIN"/>
    <property type="match status" value="1"/>
</dbReference>
<dbReference type="Proteomes" id="UP000192917">
    <property type="component" value="Unassembled WGS sequence"/>
</dbReference>
<organism evidence="6 7">
    <name type="scientific">Tistlia consotensis USBA 355</name>
    <dbReference type="NCBI Taxonomy" id="560819"/>
    <lineage>
        <taxon>Bacteria</taxon>
        <taxon>Pseudomonadati</taxon>
        <taxon>Pseudomonadota</taxon>
        <taxon>Alphaproteobacteria</taxon>
        <taxon>Rhodospirillales</taxon>
        <taxon>Rhodovibrionaceae</taxon>
        <taxon>Tistlia</taxon>
    </lineage>
</organism>
<sequence>MLLLPLLARPAAAEGPDPEDTTTAAGQSPATAMPAAGERAPGDESVPYEVSIAGDLPGDLQGQLEEVSQLIALQDRPPDTMAALRRRIRDDVSRLESVLHSQSYFDGKIESRVEADSRPARVTLTVEPGMEYLLESYSIDYRPSDPGPKAPHDAADLELNIGMRARAEPIKQAEDRLIRRLGNHGYPYARIVQRRYLVDHARTVMDAQLTVDTGPRVDFGPLAIDGLTDVSEDYLRRIVQWPKGTVFDRREMEKVRRRIIETHLFDTVLLEPPDSPPGDGVAPVKATLAESKHRSVALGAGVTSAQDRFQLKASWEHRNLFHEGENLQLTAKASLLLQALSADFRKPNFLALDQSLIGQSSFSRERSDAYNALSFDNFGGLDRKLSEHWSGRAGLAFELSEITDQFSSSRFALVGAPLTLTYDTRDNVLNPTSGIELTLGTAPWLNSDNLQDLFIVNEASGSTYWAPFDDDSLVLAARGRFGTLTLADNREVPATKRFYAGGASLRGYQFRSVGPLDSEGDPTGGLSVLEGGLELRFRFLDDYGIVPFVDGGQVYDQRLPDLGQDLQWAAGIGFRYFTSIGPLRLDLAFPLNPRPGIDDFFQFYLSIGQAF</sequence>
<evidence type="ECO:0000313" key="6">
    <source>
        <dbReference type="EMBL" id="SMF58280.1"/>
    </source>
</evidence>
<evidence type="ECO:0000256" key="4">
    <source>
        <dbReference type="SAM" id="MobiDB-lite"/>
    </source>
</evidence>
<dbReference type="InterPro" id="IPR039910">
    <property type="entry name" value="D15-like"/>
</dbReference>
<protein>
    <submittedName>
        <fullName evidence="6">Autotransporter secretion outer membrane protein TamA</fullName>
    </submittedName>
</protein>
<dbReference type="PANTHER" id="PTHR12815">
    <property type="entry name" value="SORTING AND ASSEMBLY MACHINERY SAMM50 PROTEIN FAMILY MEMBER"/>
    <property type="match status" value="1"/>
</dbReference>
<evidence type="ECO:0000256" key="1">
    <source>
        <dbReference type="ARBA" id="ARBA00004370"/>
    </source>
</evidence>
<proteinExistence type="predicted"/>